<comment type="caution">
    <text evidence="1">The sequence shown here is derived from an EMBL/GenBank/DDBJ whole genome shotgun (WGS) entry which is preliminary data.</text>
</comment>
<dbReference type="EMBL" id="MLCB01000010">
    <property type="protein sequence ID" value="OJI95619.1"/>
    <property type="molecule type" value="Genomic_DNA"/>
</dbReference>
<evidence type="ECO:0000313" key="1">
    <source>
        <dbReference type="EMBL" id="OJI95619.1"/>
    </source>
</evidence>
<dbReference type="OrthoDB" id="7970102at2"/>
<dbReference type="RefSeq" id="WP_072628842.1">
    <property type="nucleotide sequence ID" value="NZ_MLCB01000010.1"/>
</dbReference>
<keyword evidence="2" id="KW-1185">Reference proteome</keyword>
<evidence type="ECO:0000313" key="2">
    <source>
        <dbReference type="Proteomes" id="UP000184514"/>
    </source>
</evidence>
<accession>A0A1L9P250</accession>
<name>A0A1L9P250_9RHOB</name>
<dbReference type="STRING" id="696762.PFRI_01310"/>
<dbReference type="Proteomes" id="UP000184514">
    <property type="component" value="Unassembled WGS sequence"/>
</dbReference>
<reference evidence="1 2" key="1">
    <citation type="submission" date="2016-10" db="EMBL/GenBank/DDBJ databases">
        <title>Genome sequence of Planktotalea frisia SH6-1.</title>
        <authorList>
            <person name="Poehlein A."/>
            <person name="Bakenhus I."/>
            <person name="Voget S."/>
            <person name="Brinkhoff T."/>
            <person name="Simon M."/>
        </authorList>
    </citation>
    <scope>NUCLEOTIDE SEQUENCE [LARGE SCALE GENOMIC DNA]</scope>
    <source>
        <strain evidence="1 2">SH6-1</strain>
    </source>
</reference>
<organism evidence="1 2">
    <name type="scientific">Planktotalea frisia</name>
    <dbReference type="NCBI Taxonomy" id="696762"/>
    <lineage>
        <taxon>Bacteria</taxon>
        <taxon>Pseudomonadati</taxon>
        <taxon>Pseudomonadota</taxon>
        <taxon>Alphaproteobacteria</taxon>
        <taxon>Rhodobacterales</taxon>
        <taxon>Paracoccaceae</taxon>
        <taxon>Planktotalea</taxon>
    </lineage>
</organism>
<proteinExistence type="predicted"/>
<gene>
    <name evidence="1" type="ORF">PFRI_01310</name>
</gene>
<dbReference type="AlphaFoldDB" id="A0A1L9P250"/>
<sequence>MTVIDTENPDAGAATSDVEFRVTPNDQVFVSADAAPVLTEFSISGPDTAMFDINIYTGEVTLKDWFAPADGDNWDEDENGVYDFTITANAPDGSITETPASLTITAEGEYIFDVPDPIILPEPEPEPVIPDPVPFGTVFSLSGDDAVVFAIDETTGAVTLND</sequence>
<protein>
    <submittedName>
        <fullName evidence="1">Uncharacterized protein</fullName>
    </submittedName>
</protein>